<evidence type="ECO:0000256" key="1">
    <source>
        <dbReference type="SAM" id="MobiDB-lite"/>
    </source>
</evidence>
<feature type="region of interest" description="Disordered" evidence="1">
    <location>
        <begin position="51"/>
        <end position="100"/>
    </location>
</feature>
<dbReference type="GeneID" id="30152815"/>
<comment type="caution">
    <text evidence="2">The sequence shown here is derived from an EMBL/GenBank/DDBJ whole genome shotgun (WGS) entry which is preliminary data.</text>
</comment>
<proteinExistence type="predicted"/>
<gene>
    <name evidence="2" type="ORF">L202_01506</name>
</gene>
<dbReference type="RefSeq" id="XP_018997347.1">
    <property type="nucleotide sequence ID" value="XM_019134920.1"/>
</dbReference>
<dbReference type="AlphaFoldDB" id="A0A1E3I4A8"/>
<protein>
    <submittedName>
        <fullName evidence="2">Uncharacterized protein</fullName>
    </submittedName>
</protein>
<dbReference type="EMBL" id="AWGJ01000002">
    <property type="protein sequence ID" value="ODN83347.1"/>
    <property type="molecule type" value="Genomic_DNA"/>
</dbReference>
<dbReference type="Proteomes" id="UP000094065">
    <property type="component" value="Unassembled WGS sequence"/>
</dbReference>
<accession>A0A1E3I4A8</accession>
<sequence>MGDGHGIPGRARLAHGPYPPDGSLMLHRQGLVSAPPELIATAHRGIQHIPVQAPGTRPLGRKDNIHDNIPCSPKGISRGKRGKGEKGEKQWAVGQERCTR</sequence>
<evidence type="ECO:0000313" key="2">
    <source>
        <dbReference type="EMBL" id="ODN83347.1"/>
    </source>
</evidence>
<keyword evidence="3" id="KW-1185">Reference proteome</keyword>
<organism evidence="2 3">
    <name type="scientific">Cryptococcus amylolentus CBS 6039</name>
    <dbReference type="NCBI Taxonomy" id="1295533"/>
    <lineage>
        <taxon>Eukaryota</taxon>
        <taxon>Fungi</taxon>
        <taxon>Dikarya</taxon>
        <taxon>Basidiomycota</taxon>
        <taxon>Agaricomycotina</taxon>
        <taxon>Tremellomycetes</taxon>
        <taxon>Tremellales</taxon>
        <taxon>Cryptococcaceae</taxon>
        <taxon>Cryptococcus</taxon>
    </lineage>
</organism>
<evidence type="ECO:0000313" key="3">
    <source>
        <dbReference type="Proteomes" id="UP000094065"/>
    </source>
</evidence>
<name>A0A1E3I4A8_9TREE</name>
<reference evidence="2 3" key="1">
    <citation type="submission" date="2016-06" db="EMBL/GenBank/DDBJ databases">
        <title>Evolution of pathogenesis and genome organization in the Tremellales.</title>
        <authorList>
            <person name="Cuomo C."/>
            <person name="Litvintseva A."/>
            <person name="Heitman J."/>
            <person name="Chen Y."/>
            <person name="Sun S."/>
            <person name="Springer D."/>
            <person name="Dromer F."/>
            <person name="Young S."/>
            <person name="Zeng Q."/>
            <person name="Chapman S."/>
            <person name="Gujja S."/>
            <person name="Saif S."/>
            <person name="Birren B."/>
        </authorList>
    </citation>
    <scope>NUCLEOTIDE SEQUENCE [LARGE SCALE GENOMIC DNA]</scope>
    <source>
        <strain evidence="2 3">CBS 6039</strain>
    </source>
</reference>
<feature type="region of interest" description="Disordered" evidence="1">
    <location>
        <begin position="1"/>
        <end position="22"/>
    </location>
</feature>